<feature type="compositionally biased region" description="Low complexity" evidence="2">
    <location>
        <begin position="27"/>
        <end position="36"/>
    </location>
</feature>
<dbReference type="EMBL" id="BEZZ01000385">
    <property type="protein sequence ID" value="GCC31731.1"/>
    <property type="molecule type" value="Genomic_DNA"/>
</dbReference>
<dbReference type="OrthoDB" id="1681166at2759"/>
<evidence type="ECO:0000256" key="2">
    <source>
        <dbReference type="SAM" id="MobiDB-lite"/>
    </source>
</evidence>
<organism evidence="3 4">
    <name type="scientific">Chiloscyllium punctatum</name>
    <name type="common">Brownbanded bambooshark</name>
    <name type="synonym">Hemiscyllium punctatum</name>
    <dbReference type="NCBI Taxonomy" id="137246"/>
    <lineage>
        <taxon>Eukaryota</taxon>
        <taxon>Metazoa</taxon>
        <taxon>Chordata</taxon>
        <taxon>Craniata</taxon>
        <taxon>Vertebrata</taxon>
        <taxon>Chondrichthyes</taxon>
        <taxon>Elasmobranchii</taxon>
        <taxon>Galeomorphii</taxon>
        <taxon>Galeoidea</taxon>
        <taxon>Orectolobiformes</taxon>
        <taxon>Hemiscylliidae</taxon>
        <taxon>Chiloscyllium</taxon>
    </lineage>
</organism>
<dbReference type="InterPro" id="IPR039499">
    <property type="entry name" value="LURA1/LRA25"/>
</dbReference>
<evidence type="ECO:0008006" key="5">
    <source>
        <dbReference type="Google" id="ProtNLM"/>
    </source>
</evidence>
<evidence type="ECO:0000256" key="1">
    <source>
        <dbReference type="ARBA" id="ARBA00038125"/>
    </source>
</evidence>
<feature type="region of interest" description="Disordered" evidence="2">
    <location>
        <begin position="26"/>
        <end position="47"/>
    </location>
</feature>
<dbReference type="PANTHER" id="PTHR46949">
    <property type="entry name" value="LEUCINE REPEAT ADAPTER PROTEIN 25"/>
    <property type="match status" value="1"/>
</dbReference>
<dbReference type="AlphaFoldDB" id="A0A401SMY5"/>
<comment type="caution">
    <text evidence="3">The sequence shown here is derived from an EMBL/GenBank/DDBJ whole genome shotgun (WGS) entry which is preliminary data.</text>
</comment>
<dbReference type="Proteomes" id="UP000287033">
    <property type="component" value="Unassembled WGS sequence"/>
</dbReference>
<accession>A0A401SMY5</accession>
<proteinExistence type="inferred from homology"/>
<evidence type="ECO:0000313" key="4">
    <source>
        <dbReference type="Proteomes" id="UP000287033"/>
    </source>
</evidence>
<dbReference type="OMA" id="WDSFHIT"/>
<dbReference type="Pfam" id="PF14854">
    <property type="entry name" value="LURAP"/>
    <property type="match status" value="1"/>
</dbReference>
<protein>
    <recommendedName>
        <fullName evidence="5">Protein FAM89A</fullName>
    </recommendedName>
</protein>
<name>A0A401SMY5_CHIPU</name>
<gene>
    <name evidence="3" type="ORF">chiPu_0010192</name>
</gene>
<sequence length="234" mass="26013">MTSGVKRPIKEKRRLAFWCGVQDGRTSVSPVRGRSVLPPPPSLPNSHSHPELLTMAGKLVNGGSVPNTTCLQGLPPLPKSLSGLLNSSGGSWREMERVYAKRCRIQEDLSRGRTASSRHANRPSKPANLDAALALLRKEMVGLRQLDMSLLCQLWSLYESIQEYKGTCQDLSAAANSDCSYGLENGYFDEEEEYFQEQSVVENGKADNLETHLAVPKTHNSRDQWMQDSFHITI</sequence>
<comment type="similarity">
    <text evidence="1">Belongs to the FAM89 family.</text>
</comment>
<reference evidence="3 4" key="1">
    <citation type="journal article" date="2018" name="Nat. Ecol. Evol.">
        <title>Shark genomes provide insights into elasmobranch evolution and the origin of vertebrates.</title>
        <authorList>
            <person name="Hara Y"/>
            <person name="Yamaguchi K"/>
            <person name="Onimaru K"/>
            <person name="Kadota M"/>
            <person name="Koyanagi M"/>
            <person name="Keeley SD"/>
            <person name="Tatsumi K"/>
            <person name="Tanaka K"/>
            <person name="Motone F"/>
            <person name="Kageyama Y"/>
            <person name="Nozu R"/>
            <person name="Adachi N"/>
            <person name="Nishimura O"/>
            <person name="Nakagawa R"/>
            <person name="Tanegashima C"/>
            <person name="Kiyatake I"/>
            <person name="Matsumoto R"/>
            <person name="Murakumo K"/>
            <person name="Nishida K"/>
            <person name="Terakita A"/>
            <person name="Kuratani S"/>
            <person name="Sato K"/>
            <person name="Hyodo S Kuraku.S."/>
        </authorList>
    </citation>
    <scope>NUCLEOTIDE SEQUENCE [LARGE SCALE GENOMIC DNA]</scope>
</reference>
<dbReference type="STRING" id="137246.A0A401SMY5"/>
<evidence type="ECO:0000313" key="3">
    <source>
        <dbReference type="EMBL" id="GCC31731.1"/>
    </source>
</evidence>
<dbReference type="PANTHER" id="PTHR46949:SF1">
    <property type="entry name" value="AT07979P2"/>
    <property type="match status" value="1"/>
</dbReference>
<keyword evidence="4" id="KW-1185">Reference proteome</keyword>